<evidence type="ECO:0000313" key="1">
    <source>
        <dbReference type="EMBL" id="KAK9234648.1"/>
    </source>
</evidence>
<name>A0ACC3SSP7_LIPKO</name>
<gene>
    <name evidence="1" type="ORF">V1525DRAFT_412424</name>
</gene>
<accession>A0ACC3SSP7</accession>
<evidence type="ECO:0000313" key="2">
    <source>
        <dbReference type="Proteomes" id="UP001433508"/>
    </source>
</evidence>
<protein>
    <submittedName>
        <fullName evidence="1">Uncharacterized protein</fullName>
    </submittedName>
</protein>
<sequence length="206" mass="22355">MAFLRFVTVATLVALIASVGTIAVPRDVYLRVKSENATINGMGLASIQENDGVNYVFLEAGPQLLVYESDNSTIYDPTIYQILPNPYYLQFSGSLVMISIASNNPTRFRIDANSYLTYNGSQVVFYATKNTDDPNNYSLYAYQALYYGTDGKFAPNGSISFKVYAELAGYPNASTTSSAAPTTSAKPSTATLYPNATSSRNNVSNL</sequence>
<proteinExistence type="predicted"/>
<dbReference type="Proteomes" id="UP001433508">
    <property type="component" value="Unassembled WGS sequence"/>
</dbReference>
<keyword evidence="2" id="KW-1185">Reference proteome</keyword>
<reference evidence="2" key="1">
    <citation type="journal article" date="2024" name="Front. Bioeng. Biotechnol.">
        <title>Genome-scale model development and genomic sequencing of the oleaginous clade Lipomyces.</title>
        <authorList>
            <person name="Czajka J.J."/>
            <person name="Han Y."/>
            <person name="Kim J."/>
            <person name="Mondo S.J."/>
            <person name="Hofstad B.A."/>
            <person name="Robles A."/>
            <person name="Haridas S."/>
            <person name="Riley R."/>
            <person name="LaButti K."/>
            <person name="Pangilinan J."/>
            <person name="Andreopoulos W."/>
            <person name="Lipzen A."/>
            <person name="Yan J."/>
            <person name="Wang M."/>
            <person name="Ng V."/>
            <person name="Grigoriev I.V."/>
            <person name="Spatafora J.W."/>
            <person name="Magnuson J.K."/>
            <person name="Baker S.E."/>
            <person name="Pomraning K.R."/>
        </authorList>
    </citation>
    <scope>NUCLEOTIDE SEQUENCE [LARGE SCALE GENOMIC DNA]</scope>
    <source>
        <strain evidence="2">CBS 7786</strain>
    </source>
</reference>
<dbReference type="EMBL" id="MU971458">
    <property type="protein sequence ID" value="KAK9234648.1"/>
    <property type="molecule type" value="Genomic_DNA"/>
</dbReference>
<organism evidence="1 2">
    <name type="scientific">Lipomyces kononenkoae</name>
    <name type="common">Yeast</name>
    <dbReference type="NCBI Taxonomy" id="34357"/>
    <lineage>
        <taxon>Eukaryota</taxon>
        <taxon>Fungi</taxon>
        <taxon>Dikarya</taxon>
        <taxon>Ascomycota</taxon>
        <taxon>Saccharomycotina</taxon>
        <taxon>Lipomycetes</taxon>
        <taxon>Lipomycetales</taxon>
        <taxon>Lipomycetaceae</taxon>
        <taxon>Lipomyces</taxon>
    </lineage>
</organism>
<comment type="caution">
    <text evidence="1">The sequence shown here is derived from an EMBL/GenBank/DDBJ whole genome shotgun (WGS) entry which is preliminary data.</text>
</comment>